<gene>
    <name evidence="8" type="ORF">EFY87_19475</name>
</gene>
<dbReference type="GO" id="GO:0050660">
    <property type="term" value="F:flavin adenine dinucleotide binding"/>
    <property type="evidence" value="ECO:0007669"/>
    <property type="project" value="InterPro"/>
</dbReference>
<feature type="region of interest" description="Disordered" evidence="5">
    <location>
        <begin position="1"/>
        <end position="39"/>
    </location>
</feature>
<keyword evidence="3" id="KW-0285">Flavoprotein</keyword>
<dbReference type="InterPro" id="IPR037069">
    <property type="entry name" value="AcylCoA_DH/ox_N_sf"/>
</dbReference>
<dbReference type="SUPFAM" id="SSF47203">
    <property type="entry name" value="Acyl-CoA dehydrogenase C-terminal domain-like"/>
    <property type="match status" value="1"/>
</dbReference>
<dbReference type="Gene3D" id="1.10.540.10">
    <property type="entry name" value="Acyl-CoA dehydrogenase/oxidase, N-terminal domain"/>
    <property type="match status" value="1"/>
</dbReference>
<dbReference type="SUPFAM" id="SSF56645">
    <property type="entry name" value="Acyl-CoA dehydrogenase NM domain-like"/>
    <property type="match status" value="1"/>
</dbReference>
<dbReference type="Gene3D" id="2.40.110.10">
    <property type="entry name" value="Butyryl-CoA Dehydrogenase, subunit A, domain 2"/>
    <property type="match status" value="1"/>
</dbReference>
<dbReference type="Pfam" id="PF02771">
    <property type="entry name" value="Acyl-CoA_dh_N"/>
    <property type="match status" value="1"/>
</dbReference>
<evidence type="ECO:0000313" key="8">
    <source>
        <dbReference type="EMBL" id="RNI17260.1"/>
    </source>
</evidence>
<accession>A0A3M9LVC6</accession>
<dbReference type="PANTHER" id="PTHR43884:SF12">
    <property type="entry name" value="ISOVALERYL-COA DEHYDROGENASE, MITOCHONDRIAL-RELATED"/>
    <property type="match status" value="1"/>
</dbReference>
<comment type="similarity">
    <text evidence="2">Belongs to the acyl-CoA dehydrogenase family.</text>
</comment>
<dbReference type="InterPro" id="IPR046373">
    <property type="entry name" value="Acyl-CoA_Oxase/DH_mid-dom_sf"/>
</dbReference>
<evidence type="ECO:0000259" key="7">
    <source>
        <dbReference type="Pfam" id="PF02771"/>
    </source>
</evidence>
<comment type="caution">
    <text evidence="8">The sequence shown here is derived from an EMBL/GenBank/DDBJ whole genome shotgun (WGS) entry which is preliminary data.</text>
</comment>
<dbReference type="Gene3D" id="1.20.140.10">
    <property type="entry name" value="Butyryl-CoA Dehydrogenase, subunit A, domain 3"/>
    <property type="match status" value="1"/>
</dbReference>
<dbReference type="GO" id="GO:0003995">
    <property type="term" value="F:acyl-CoA dehydrogenase activity"/>
    <property type="evidence" value="ECO:0007669"/>
    <property type="project" value="TreeGrafter"/>
</dbReference>
<proteinExistence type="inferred from homology"/>
<evidence type="ECO:0000256" key="2">
    <source>
        <dbReference type="ARBA" id="ARBA00009347"/>
    </source>
</evidence>
<evidence type="ECO:0000256" key="1">
    <source>
        <dbReference type="ARBA" id="ARBA00001974"/>
    </source>
</evidence>
<dbReference type="Pfam" id="PF00441">
    <property type="entry name" value="Acyl-CoA_dh_1"/>
    <property type="match status" value="1"/>
</dbReference>
<evidence type="ECO:0000256" key="4">
    <source>
        <dbReference type="ARBA" id="ARBA00022827"/>
    </source>
</evidence>
<dbReference type="InterPro" id="IPR009100">
    <property type="entry name" value="AcylCoA_DH/oxidase_NM_dom_sf"/>
</dbReference>
<comment type="cofactor">
    <cofactor evidence="1">
        <name>FAD</name>
        <dbReference type="ChEBI" id="CHEBI:57692"/>
    </cofactor>
</comment>
<reference evidence="8 9" key="1">
    <citation type="submission" date="2018-11" db="EMBL/GenBank/DDBJ databases">
        <title>Draft genome of Simplicispira Flexivirga sp. BO-16.</title>
        <authorList>
            <person name="Im W.T."/>
        </authorList>
    </citation>
    <scope>NUCLEOTIDE SEQUENCE [LARGE SCALE GENOMIC DNA]</scope>
    <source>
        <strain evidence="8 9">BO-16</strain>
    </source>
</reference>
<dbReference type="InterPro" id="IPR013786">
    <property type="entry name" value="AcylCoA_DH/ox_N"/>
</dbReference>
<feature type="domain" description="Acyl-CoA dehydrogenase/oxidase N-terminal" evidence="7">
    <location>
        <begin position="104"/>
        <end position="196"/>
    </location>
</feature>
<dbReference type="Proteomes" id="UP000271678">
    <property type="component" value="Unassembled WGS sequence"/>
</dbReference>
<evidence type="ECO:0000256" key="5">
    <source>
        <dbReference type="SAM" id="MobiDB-lite"/>
    </source>
</evidence>
<dbReference type="InterPro" id="IPR036250">
    <property type="entry name" value="AcylCo_DH-like_C"/>
</dbReference>
<sequence>MRSGRSARGEPHPALQAGPRPRMRVHGPAHIGEPPHGRTAWHRERVGSCATACSYLPLLGGSLLMDTDPNAASCATNFLDALTAPLVARGELEKVAWKIGAEIAGPVADEVDAQARFPVETVDALRQSGLLAALVPAELGGKGATLLEVAGAVRAVAMHCTSSALILGMHSIEVFNLVRHGTTPGLRKLLEEVATGRMLLANANSEVGLGGDVTRSRCALEPGTGGGHLEKEALAVSYGEYADGIVTIARRSPDAADTDQIMMVCRAENLTLECTSEWNTMGLRGTCSSGFRLSATIADEDIFPVPFATISNDGAAQARQILLCAAWVGLAEAAAAKAHAFVRAAARRSIGALPPSALRLSELAIDVQAARCQLLGVALQYAELDRAGYGEDAGLMVALRSLKVSTSELAVSTATSALQICGMAGFRRTTPFALDRIIRDAHGGLVMVSNERLLGDNAGLLAVRKTL</sequence>
<evidence type="ECO:0000313" key="9">
    <source>
        <dbReference type="Proteomes" id="UP000271678"/>
    </source>
</evidence>
<dbReference type="AlphaFoldDB" id="A0A3M9LVC6"/>
<protein>
    <submittedName>
        <fullName evidence="8">Acyl-CoA dehydrogenase</fullName>
    </submittedName>
</protein>
<dbReference type="EMBL" id="RJJQ01000031">
    <property type="protein sequence ID" value="RNI17260.1"/>
    <property type="molecule type" value="Genomic_DNA"/>
</dbReference>
<evidence type="ECO:0000256" key="3">
    <source>
        <dbReference type="ARBA" id="ARBA00022630"/>
    </source>
</evidence>
<organism evidence="8 9">
    <name type="scientific">Flexivirga caeni</name>
    <dbReference type="NCBI Taxonomy" id="2294115"/>
    <lineage>
        <taxon>Bacteria</taxon>
        <taxon>Bacillati</taxon>
        <taxon>Actinomycetota</taxon>
        <taxon>Actinomycetes</taxon>
        <taxon>Micrococcales</taxon>
        <taxon>Dermacoccaceae</taxon>
        <taxon>Flexivirga</taxon>
    </lineage>
</organism>
<evidence type="ECO:0000259" key="6">
    <source>
        <dbReference type="Pfam" id="PF00441"/>
    </source>
</evidence>
<dbReference type="PANTHER" id="PTHR43884">
    <property type="entry name" value="ACYL-COA DEHYDROGENASE"/>
    <property type="match status" value="1"/>
</dbReference>
<keyword evidence="9" id="KW-1185">Reference proteome</keyword>
<dbReference type="InterPro" id="IPR009075">
    <property type="entry name" value="AcylCo_DH/oxidase_C"/>
</dbReference>
<feature type="domain" description="Acyl-CoA dehydrogenase/oxidase C-terminal" evidence="6">
    <location>
        <begin position="321"/>
        <end position="442"/>
    </location>
</feature>
<name>A0A3M9LVC6_9MICO</name>
<keyword evidence="4" id="KW-0274">FAD</keyword>